<reference evidence="1 2" key="1">
    <citation type="journal article" date="2019" name="Int. J. Syst. Evol. Microbiol.">
        <title>The Global Catalogue of Microorganisms (GCM) 10K type strain sequencing project: providing services to taxonomists for standard genome sequencing and annotation.</title>
        <authorList>
            <consortium name="The Broad Institute Genomics Platform"/>
            <consortium name="The Broad Institute Genome Sequencing Center for Infectious Disease"/>
            <person name="Wu L."/>
            <person name="Ma J."/>
        </authorList>
    </citation>
    <scope>NUCLEOTIDE SEQUENCE [LARGE SCALE GENOMIC DNA]</scope>
    <source>
        <strain evidence="1 2">JCM 4788</strain>
    </source>
</reference>
<accession>A0ABN0Z3P0</accession>
<dbReference type="EMBL" id="BAAABX010000066">
    <property type="protein sequence ID" value="GAA0431733.1"/>
    <property type="molecule type" value="Genomic_DNA"/>
</dbReference>
<evidence type="ECO:0000313" key="2">
    <source>
        <dbReference type="Proteomes" id="UP001500879"/>
    </source>
</evidence>
<sequence length="158" mass="17551">MNEPSKAESARVYAIDEAEREAQALSSQVLDAIALKGKTSDLPPSVSRCDEDPDHLYKVRHPWSLWDVPEADMEKSMEQLKEALSKRGWEVVEYGRGKSSAGYLELTANSAKAQFSVNVTFMDKRKVDAKSNKFRNPSGIVVDLVSACFRVPDGKTVD</sequence>
<organism evidence="1 2">
    <name type="scientific">Streptomyces luteireticuli</name>
    <dbReference type="NCBI Taxonomy" id="173858"/>
    <lineage>
        <taxon>Bacteria</taxon>
        <taxon>Bacillati</taxon>
        <taxon>Actinomycetota</taxon>
        <taxon>Actinomycetes</taxon>
        <taxon>Kitasatosporales</taxon>
        <taxon>Streptomycetaceae</taxon>
        <taxon>Streptomyces</taxon>
    </lineage>
</organism>
<proteinExistence type="predicted"/>
<name>A0ABN0Z3P0_9ACTN</name>
<keyword evidence="2" id="KW-1185">Reference proteome</keyword>
<protein>
    <submittedName>
        <fullName evidence="1">Uncharacterized protein</fullName>
    </submittedName>
</protein>
<evidence type="ECO:0000313" key="1">
    <source>
        <dbReference type="EMBL" id="GAA0431733.1"/>
    </source>
</evidence>
<dbReference type="RefSeq" id="WP_344031429.1">
    <property type="nucleotide sequence ID" value="NZ_BAAABX010000066.1"/>
</dbReference>
<dbReference type="Proteomes" id="UP001500879">
    <property type="component" value="Unassembled WGS sequence"/>
</dbReference>
<comment type="caution">
    <text evidence="1">The sequence shown here is derived from an EMBL/GenBank/DDBJ whole genome shotgun (WGS) entry which is preliminary data.</text>
</comment>
<gene>
    <name evidence="1" type="ORF">GCM10010357_61690</name>
</gene>